<dbReference type="EMBL" id="LT599584">
    <property type="protein sequence ID" value="SBW84957.1"/>
    <property type="molecule type" value="Genomic_DNA"/>
</dbReference>
<keyword evidence="1" id="KW-1133">Transmembrane helix</keyword>
<evidence type="ECO:0000313" key="2">
    <source>
        <dbReference type="EMBL" id="SBW84957.1"/>
    </source>
</evidence>
<keyword evidence="1" id="KW-0472">Membrane</keyword>
<name>A0A1D3K9H7_PSEVE</name>
<feature type="transmembrane region" description="Helical" evidence="1">
    <location>
        <begin position="35"/>
        <end position="53"/>
    </location>
</feature>
<protein>
    <submittedName>
        <fullName evidence="2">Hypothetical membrane protein</fullName>
    </submittedName>
</protein>
<keyword evidence="1" id="KW-0812">Transmembrane</keyword>
<evidence type="ECO:0000313" key="3">
    <source>
        <dbReference type="Proteomes" id="UP000245431"/>
    </source>
</evidence>
<organism evidence="2 3">
    <name type="scientific">Pseudomonas veronii 1YdBTEX2</name>
    <dbReference type="NCBI Taxonomy" id="1295141"/>
    <lineage>
        <taxon>Bacteria</taxon>
        <taxon>Pseudomonadati</taxon>
        <taxon>Pseudomonadota</taxon>
        <taxon>Gammaproteobacteria</taxon>
        <taxon>Pseudomonadales</taxon>
        <taxon>Pseudomonadaceae</taxon>
        <taxon>Pseudomonas</taxon>
    </lineage>
</organism>
<gene>
    <name evidence="2" type="ORF">PVE_R2G0932</name>
</gene>
<accession>A0A1D3K9H7</accession>
<dbReference type="AlphaFoldDB" id="A0A1D3K9H7"/>
<sequence>MRIRLAQLLGRGSQAYLQDVVGEPREFGKNRTTRASPLSASAIAIVFCIAALLRVPDRRKKVKDCGTTNGHIELMARTLMKDAREDLVR</sequence>
<evidence type="ECO:0000256" key="1">
    <source>
        <dbReference type="SAM" id="Phobius"/>
    </source>
</evidence>
<dbReference type="Proteomes" id="UP000245431">
    <property type="component" value="Chromosome PVE_r2"/>
</dbReference>
<proteinExistence type="predicted"/>
<reference evidence="3" key="1">
    <citation type="submission" date="2016-07" db="EMBL/GenBank/DDBJ databases">
        <authorList>
            <person name="Florea S."/>
            <person name="Webb J.S."/>
            <person name="Jaromczyk J."/>
            <person name="Schardl C.L."/>
        </authorList>
    </citation>
    <scope>NUCLEOTIDE SEQUENCE [LARGE SCALE GENOMIC DNA]</scope>
    <source>
        <strain evidence="3">1YdBTEX2</strain>
    </source>
</reference>